<dbReference type="InterPro" id="IPR058530">
    <property type="entry name" value="Baseplate_J-like_C"/>
</dbReference>
<evidence type="ECO:0000259" key="1">
    <source>
        <dbReference type="Pfam" id="PF26078"/>
    </source>
</evidence>
<dbReference type="AlphaFoldDB" id="A0A0F7BYD2"/>
<accession>A0A0F7BYD2</accession>
<dbReference type="RefSeq" id="WP_031411243.1">
    <property type="nucleotide sequence ID" value="NZ_CP011074.1"/>
</dbReference>
<proteinExistence type="predicted"/>
<dbReference type="Pfam" id="PF26078">
    <property type="entry name" value="Baseplate_J_M"/>
    <property type="match status" value="1"/>
</dbReference>
<dbReference type="Pfam" id="PF26079">
    <property type="entry name" value="Baseplate_J_C"/>
    <property type="match status" value="1"/>
</dbReference>
<dbReference type="InterPro" id="IPR058531">
    <property type="entry name" value="Baseplate_J_M"/>
</dbReference>
<evidence type="ECO:0000313" key="3">
    <source>
        <dbReference type="EMBL" id="AKF92633.1"/>
    </source>
</evidence>
<feature type="domain" description="Baseplate J-like C-terminal" evidence="2">
    <location>
        <begin position="191"/>
        <end position="265"/>
    </location>
</feature>
<gene>
    <name evidence="3" type="ORF">EX87_02275</name>
</gene>
<sequence>MEALEKPEMPILRETPDEIYQRIANRMTAYAIEQGGQPPAVEEGEIFYDLEYPLAEEISDQQRLLEYAFLQAFLPWADGEFLEGIGIFFGLNRGTGESDEPFRERILDRTRTEEGTGRASDYVRWARNIDGVGGVMGVEKARHDLSMDVYITDINGQPVTEEFAQQVRNKMEDKRIGLHDLQVLSATIYEVEISVTLFLRSGTDIKDVRGEIDKQIRTYIKGRSKIMYQQIGALFFVDGVEDFTHFTLNGGTDNLQIPVSSVASVQLEVTV</sequence>
<reference evidence="3" key="1">
    <citation type="submission" date="2015-03" db="EMBL/GenBank/DDBJ databases">
        <title>MIGS Cultured Bacterial/Archaeal sample from Brevibacillus laterosporus.</title>
        <authorList>
            <person name="Zeng D."/>
            <person name="Zhu L."/>
            <person name="Dong G."/>
            <person name="Ye W."/>
            <person name="Ren D."/>
            <person name="Wu L."/>
            <person name="Xu J."/>
            <person name="Li G."/>
            <person name="Guo L."/>
        </authorList>
    </citation>
    <scope>NUCLEOTIDE SEQUENCE</scope>
    <source>
        <strain evidence="3">B9</strain>
    </source>
</reference>
<name>A0A0F7BYD2_BRELA</name>
<protein>
    <submittedName>
        <fullName evidence="3">Uncharacterized protein</fullName>
    </submittedName>
</protein>
<evidence type="ECO:0000259" key="2">
    <source>
        <dbReference type="Pfam" id="PF26079"/>
    </source>
</evidence>
<feature type="domain" description="Baseplate J-like central" evidence="1">
    <location>
        <begin position="117"/>
        <end position="180"/>
    </location>
</feature>
<dbReference type="EMBL" id="CP011074">
    <property type="protein sequence ID" value="AKF92633.1"/>
    <property type="molecule type" value="Genomic_DNA"/>
</dbReference>
<organism evidence="3">
    <name type="scientific">Brevibacillus laterosporus</name>
    <name type="common">Bacillus laterosporus</name>
    <dbReference type="NCBI Taxonomy" id="1465"/>
    <lineage>
        <taxon>Bacteria</taxon>
        <taxon>Bacillati</taxon>
        <taxon>Bacillota</taxon>
        <taxon>Bacilli</taxon>
        <taxon>Bacillales</taxon>
        <taxon>Paenibacillaceae</taxon>
        <taxon>Brevibacillus</taxon>
    </lineage>
</organism>